<feature type="compositionally biased region" description="Polar residues" evidence="1">
    <location>
        <begin position="414"/>
        <end position="424"/>
    </location>
</feature>
<dbReference type="SMART" id="SM00213">
    <property type="entry name" value="UBQ"/>
    <property type="match status" value="1"/>
</dbReference>
<dbReference type="OMA" id="MIFCGRV"/>
<dbReference type="PANTHER" id="PTHR15204:SF0">
    <property type="entry name" value="LARGE PROLINE-RICH PROTEIN BAG6"/>
    <property type="match status" value="1"/>
</dbReference>
<feature type="compositionally biased region" description="Polar residues" evidence="1">
    <location>
        <begin position="931"/>
        <end position="946"/>
    </location>
</feature>
<accession>A0A6P6YGY8</accession>
<dbReference type="KEGG" id="dpte:113798202"/>
<dbReference type="PROSITE" id="PS50053">
    <property type="entry name" value="UBIQUITIN_2"/>
    <property type="match status" value="1"/>
</dbReference>
<feature type="region of interest" description="Disordered" evidence="1">
    <location>
        <begin position="162"/>
        <end position="197"/>
    </location>
</feature>
<reference evidence="4" key="1">
    <citation type="submission" date="2025-08" db="UniProtKB">
        <authorList>
            <consortium name="RefSeq"/>
        </authorList>
    </citation>
    <scope>IDENTIFICATION</scope>
    <source>
        <strain evidence="4">Airmid</strain>
    </source>
</reference>
<feature type="compositionally biased region" description="Polar residues" evidence="1">
    <location>
        <begin position="335"/>
        <end position="345"/>
    </location>
</feature>
<feature type="compositionally biased region" description="Low complexity" evidence="1">
    <location>
        <begin position="533"/>
        <end position="547"/>
    </location>
</feature>
<dbReference type="FunFam" id="3.10.20.90:FF:000154">
    <property type="entry name" value="Large proline-rich protein BAG6"/>
    <property type="match status" value="1"/>
</dbReference>
<dbReference type="GO" id="GO:0071818">
    <property type="term" value="C:BAT3 complex"/>
    <property type="evidence" value="ECO:0007669"/>
    <property type="project" value="TreeGrafter"/>
</dbReference>
<dbReference type="InterPro" id="IPR029071">
    <property type="entry name" value="Ubiquitin-like_domsf"/>
</dbReference>
<feature type="domain" description="Ubiquitin-like" evidence="2">
    <location>
        <begin position="26"/>
        <end position="101"/>
    </location>
</feature>
<feature type="region of interest" description="Disordered" evidence="1">
    <location>
        <begin position="325"/>
        <end position="424"/>
    </location>
</feature>
<feature type="region of interest" description="Disordered" evidence="1">
    <location>
        <begin position="93"/>
        <end position="125"/>
    </location>
</feature>
<feature type="compositionally biased region" description="Polar residues" evidence="1">
    <location>
        <begin position="490"/>
        <end position="520"/>
    </location>
</feature>
<gene>
    <name evidence="4" type="primary">LOC113798202</name>
</gene>
<sequence>MDHTTTSGGDEKAPSSPSDAIISDLITVTIKTIDSQNFRFQVENDMQIRAFKEKIAPTLNIEPESQRMIFCGRVLADDKTLKDYKVDNGKVIHLVKRAPPPKNDTANSGSNNQNNNQQQNERNRSRFQSFRADDGTSVLMSSFPMEPSGNIISQVMRQLFNHRTGSGSSNESNASDPTVVSTSQSGANRTGGNVTSSSANIRARFNHIRQLLSYVDTNFQVLQNPLNLPTGSQTITFSDNQSITLSDYVRCFSDVISYMDRLKPHLESWIRTLTPEEQQRSAQDISSNNDRQFNDFSIIMRIVHHLSHVFHSLTDLSVDPNNTNSPISVNVLGPSHQQRQASNVGTQSTTTASNTTDDHSASTTATSNTNQNQNNPTSETNPENTSQAQPNSNSPSPSNEFVSPPVPSGDDRLPSTTASSNDNSMFRSLGSIPGSVFVAQSPILLMELDATINGHDTNLGTRAIRNFSISDLNVTISDLINNASNVTFNSMSQNPHTNPIEPQSQRDSSNGNNTATQFSNPPLDADETSPNMSNQNSATATVTTNNNDRSNSILNPLRMFSAHFDPFLNCNSIYTMPEILPTTDYNPMSFSRPLMQMFGSNATIGDITSNLQSSVLNSGGNESTILDLMRQNLVNLIQLNDSPSSNENREFFDFIDYLQRRINQLPSHAGLHLNSDDQQQPPQIQDYISSLNLLNQNGESMLTNMLSNLFQSLNFQDLFQMINSDFRDFGRLRQPLQRAIRDNLLNGQDRTDVRADIEAMITNNHTLLTEIVANMRPATGVNHIESFRNFVRETLIKFFNKIMRSNNDETFANELTDAVKYLANAYVHFCEACFADPTNARSTMITRFMSEYADMVDQELIDFLTQIITQRINQWIATDFVKDDQLDAEIQSYIVKQTYEQQEQQPNNGIPTNSLDSMEDMEFSDAYSDMPPSTSTHLMQATSSESQHLHPPATNQISINNQEPIDWQAVVPNEWVPIIKEDIQKQKSIDNDHQPPFSDAYLNGMSKKRRLEHDQQQQQSNKQMK</sequence>
<dbReference type="AlphaFoldDB" id="A0A6P6YGY8"/>
<feature type="compositionally biased region" description="Low complexity" evidence="1">
    <location>
        <begin position="346"/>
        <end position="403"/>
    </location>
</feature>
<dbReference type="Proteomes" id="UP000515146">
    <property type="component" value="Unplaced"/>
</dbReference>
<proteinExistence type="predicted"/>
<evidence type="ECO:0000313" key="3">
    <source>
        <dbReference type="Proteomes" id="UP000515146"/>
    </source>
</evidence>
<dbReference type="InterPro" id="IPR019956">
    <property type="entry name" value="Ubiquitin_dom"/>
</dbReference>
<name>A0A6P6YGY8_DERPT</name>
<dbReference type="PANTHER" id="PTHR15204">
    <property type="entry name" value="LARGE PROLINE-RICH PROTEIN BAG6"/>
    <property type="match status" value="1"/>
</dbReference>
<evidence type="ECO:0000256" key="1">
    <source>
        <dbReference type="SAM" id="MobiDB-lite"/>
    </source>
</evidence>
<dbReference type="RefSeq" id="XP_027204502.1">
    <property type="nucleotide sequence ID" value="XM_027348701.1"/>
</dbReference>
<dbReference type="GO" id="GO:0036503">
    <property type="term" value="P:ERAD pathway"/>
    <property type="evidence" value="ECO:0007669"/>
    <property type="project" value="TreeGrafter"/>
</dbReference>
<dbReference type="InParanoid" id="A0A6P6YGY8"/>
<dbReference type="Gene3D" id="3.10.20.90">
    <property type="entry name" value="Phosphatidylinositol 3-kinase Catalytic Subunit, Chain A, domain 1"/>
    <property type="match status" value="1"/>
</dbReference>
<keyword evidence="3" id="KW-1185">Reference proteome</keyword>
<dbReference type="GO" id="GO:0031593">
    <property type="term" value="F:polyubiquitin modification-dependent protein binding"/>
    <property type="evidence" value="ECO:0007669"/>
    <property type="project" value="TreeGrafter"/>
</dbReference>
<evidence type="ECO:0000313" key="4">
    <source>
        <dbReference type="RefSeq" id="XP_027204502.1"/>
    </source>
</evidence>
<dbReference type="GO" id="GO:0051787">
    <property type="term" value="F:misfolded protein binding"/>
    <property type="evidence" value="ECO:0007669"/>
    <property type="project" value="TreeGrafter"/>
</dbReference>
<dbReference type="SUPFAM" id="SSF54236">
    <property type="entry name" value="Ubiquitin-like"/>
    <property type="match status" value="1"/>
</dbReference>
<dbReference type="PRINTS" id="PR00348">
    <property type="entry name" value="UBIQUITIN"/>
</dbReference>
<feature type="region of interest" description="Disordered" evidence="1">
    <location>
        <begin position="490"/>
        <end position="549"/>
    </location>
</feature>
<dbReference type="OrthoDB" id="1885901at2759"/>
<dbReference type="InterPro" id="IPR000626">
    <property type="entry name" value="Ubiquitin-like_dom"/>
</dbReference>
<feature type="region of interest" description="Disordered" evidence="1">
    <location>
        <begin position="924"/>
        <end position="957"/>
    </location>
</feature>
<evidence type="ECO:0000259" key="2">
    <source>
        <dbReference type="PROSITE" id="PS50053"/>
    </source>
</evidence>
<feature type="region of interest" description="Disordered" evidence="1">
    <location>
        <begin position="985"/>
        <end position="1025"/>
    </location>
</feature>
<feature type="compositionally biased region" description="Low complexity" evidence="1">
    <location>
        <begin position="107"/>
        <end position="120"/>
    </location>
</feature>
<dbReference type="Pfam" id="PF00240">
    <property type="entry name" value="ubiquitin"/>
    <property type="match status" value="1"/>
</dbReference>
<organism evidence="3 4">
    <name type="scientific">Dermatophagoides pteronyssinus</name>
    <name type="common">European house dust mite</name>
    <dbReference type="NCBI Taxonomy" id="6956"/>
    <lineage>
        <taxon>Eukaryota</taxon>
        <taxon>Metazoa</taxon>
        <taxon>Ecdysozoa</taxon>
        <taxon>Arthropoda</taxon>
        <taxon>Chelicerata</taxon>
        <taxon>Arachnida</taxon>
        <taxon>Acari</taxon>
        <taxon>Acariformes</taxon>
        <taxon>Sarcoptiformes</taxon>
        <taxon>Astigmata</taxon>
        <taxon>Psoroptidia</taxon>
        <taxon>Analgoidea</taxon>
        <taxon>Pyroglyphidae</taxon>
        <taxon>Dermatophagoidinae</taxon>
        <taxon>Dermatophagoides</taxon>
    </lineage>
</organism>
<protein>
    <submittedName>
        <fullName evidence="4">Large proline-rich protein BAG6-like</fullName>
    </submittedName>
</protein>